<comment type="catalytic activity">
    <reaction evidence="13 14">
        <text>L-methionine + ATP + H2O = S-adenosyl-L-methionine + phosphate + diphosphate</text>
        <dbReference type="Rhea" id="RHEA:21080"/>
        <dbReference type="ChEBI" id="CHEBI:15377"/>
        <dbReference type="ChEBI" id="CHEBI:30616"/>
        <dbReference type="ChEBI" id="CHEBI:33019"/>
        <dbReference type="ChEBI" id="CHEBI:43474"/>
        <dbReference type="ChEBI" id="CHEBI:57844"/>
        <dbReference type="ChEBI" id="CHEBI:59789"/>
        <dbReference type="EC" id="2.5.1.6"/>
    </reaction>
</comment>
<dbReference type="AlphaFoldDB" id="A0A9E5DMX5"/>
<comment type="function">
    <text evidence="2 14">Catalyzes the formation of S-adenosylmethionine from methionine and ATP.</text>
</comment>
<evidence type="ECO:0000256" key="6">
    <source>
        <dbReference type="ARBA" id="ARBA00020319"/>
    </source>
</evidence>
<evidence type="ECO:0000313" key="16">
    <source>
        <dbReference type="EMBL" id="MCZ3373290.1"/>
    </source>
</evidence>
<dbReference type="InterPro" id="IPR027790">
    <property type="entry name" value="AdoMet_synthase_2_family"/>
</dbReference>
<dbReference type="NCBIfam" id="NF003366">
    <property type="entry name" value="PRK04439.1-5"/>
    <property type="match status" value="1"/>
</dbReference>
<gene>
    <name evidence="14" type="primary">mat</name>
    <name evidence="16" type="ORF">O3H35_11655</name>
    <name evidence="15" type="ORF">O3H54_06545</name>
</gene>
<name>A0A9E5DMX5_9EURY</name>
<proteinExistence type="inferred from homology"/>
<evidence type="ECO:0000256" key="13">
    <source>
        <dbReference type="ARBA" id="ARBA00048344"/>
    </source>
</evidence>
<evidence type="ECO:0000256" key="5">
    <source>
        <dbReference type="ARBA" id="ARBA00012828"/>
    </source>
</evidence>
<accession>A0A9E5DMX5</accession>
<evidence type="ECO:0000256" key="1">
    <source>
        <dbReference type="ARBA" id="ARBA00001946"/>
    </source>
</evidence>
<evidence type="ECO:0000313" key="15">
    <source>
        <dbReference type="EMBL" id="MCZ3365537.1"/>
    </source>
</evidence>
<dbReference type="GO" id="GO:0006556">
    <property type="term" value="P:S-adenosylmethionine biosynthetic process"/>
    <property type="evidence" value="ECO:0007669"/>
    <property type="project" value="UniProtKB-UniRule"/>
</dbReference>
<keyword evidence="7 14" id="KW-0554">One-carbon metabolism</keyword>
<reference evidence="16" key="1">
    <citation type="submission" date="2022-12" db="EMBL/GenBank/DDBJ databases">
        <title>Reclassification of two methanogenic archaea species isolated from the Kolyma lowland permafrost.</title>
        <authorList>
            <person name="Trubitsyn V.E."/>
            <person name="Rivkina E.M."/>
            <person name="Shcherbakova V.A."/>
        </authorList>
    </citation>
    <scope>NUCLEOTIDE SEQUENCE</scope>
    <source>
        <strain evidence="15">M2</strain>
        <strain evidence="16">MK4</strain>
    </source>
</reference>
<evidence type="ECO:0000256" key="11">
    <source>
        <dbReference type="ARBA" id="ARBA00022842"/>
    </source>
</evidence>
<dbReference type="Gene3D" id="3.30.300.10">
    <property type="match status" value="1"/>
</dbReference>
<dbReference type="HAMAP" id="MF_00136">
    <property type="entry name" value="S_AdoMet_synth2"/>
    <property type="match status" value="1"/>
</dbReference>
<comment type="similarity">
    <text evidence="4 14">Belongs to the AdoMet synthase 2 family.</text>
</comment>
<evidence type="ECO:0000256" key="2">
    <source>
        <dbReference type="ARBA" id="ARBA00003775"/>
    </source>
</evidence>
<dbReference type="Gene3D" id="3.30.300.280">
    <property type="entry name" value="S-adenosylmethionine synthetase, C-terminal domain"/>
    <property type="match status" value="2"/>
</dbReference>
<evidence type="ECO:0000313" key="17">
    <source>
        <dbReference type="Proteomes" id="UP001068021"/>
    </source>
</evidence>
<dbReference type="PANTHER" id="PTHR36697">
    <property type="entry name" value="S-ADENOSYLMETHIONINE SYNTHASE"/>
    <property type="match status" value="1"/>
</dbReference>
<comment type="pathway">
    <text evidence="3 14">Amino-acid biosynthesis; S-adenosyl-L-methionine biosynthesis; S-adenosyl-L-methionine from L-methionine: step 1/1.</text>
</comment>
<dbReference type="GO" id="GO:0006730">
    <property type="term" value="P:one-carbon metabolic process"/>
    <property type="evidence" value="ECO:0007669"/>
    <property type="project" value="UniProtKB-KW"/>
</dbReference>
<keyword evidence="9 14" id="KW-0547">Nucleotide-binding</keyword>
<dbReference type="EMBL" id="JAPVES010000030">
    <property type="protein sequence ID" value="MCZ3373290.1"/>
    <property type="molecule type" value="Genomic_DNA"/>
</dbReference>
<dbReference type="GO" id="GO:0005524">
    <property type="term" value="F:ATP binding"/>
    <property type="evidence" value="ECO:0007669"/>
    <property type="project" value="UniProtKB-UniRule"/>
</dbReference>
<feature type="binding site" evidence="14">
    <location>
        <begin position="144"/>
        <end position="149"/>
    </location>
    <ligand>
        <name>ATP</name>
        <dbReference type="ChEBI" id="CHEBI:30616"/>
    </ligand>
</feature>
<dbReference type="Proteomes" id="UP001068021">
    <property type="component" value="Unassembled WGS sequence"/>
</dbReference>
<organism evidence="16">
    <name type="scientific">Methanobacterium veterum</name>
    <dbReference type="NCBI Taxonomy" id="408577"/>
    <lineage>
        <taxon>Archaea</taxon>
        <taxon>Methanobacteriati</taxon>
        <taxon>Methanobacteriota</taxon>
        <taxon>Methanomada group</taxon>
        <taxon>Methanobacteria</taxon>
        <taxon>Methanobacteriales</taxon>
        <taxon>Methanobacteriaceae</taxon>
        <taxon>Methanobacterium</taxon>
    </lineage>
</organism>
<evidence type="ECO:0000256" key="14">
    <source>
        <dbReference type="HAMAP-Rule" id="MF_00136"/>
    </source>
</evidence>
<dbReference type="Pfam" id="PF01941">
    <property type="entry name" value="AdoMet_Synthase"/>
    <property type="match status" value="1"/>
</dbReference>
<dbReference type="NCBIfam" id="NF003364">
    <property type="entry name" value="PRK04439.1-3"/>
    <property type="match status" value="1"/>
</dbReference>
<keyword evidence="17" id="KW-1185">Reference proteome</keyword>
<evidence type="ECO:0000256" key="7">
    <source>
        <dbReference type="ARBA" id="ARBA00022563"/>
    </source>
</evidence>
<evidence type="ECO:0000256" key="9">
    <source>
        <dbReference type="ARBA" id="ARBA00022741"/>
    </source>
</evidence>
<dbReference type="InterPro" id="IPR002795">
    <property type="entry name" value="S-AdoMet_synthetase_arc"/>
</dbReference>
<dbReference type="InterPro" id="IPR042544">
    <property type="entry name" value="AdoMet_synthase_3"/>
</dbReference>
<dbReference type="GO" id="GO:0004478">
    <property type="term" value="F:methionine adenosyltransferase activity"/>
    <property type="evidence" value="ECO:0007669"/>
    <property type="project" value="UniProtKB-UniRule"/>
</dbReference>
<dbReference type="EC" id="2.5.1.6" evidence="5 14"/>
<sequence>MKKNIFVEKLIQKPIEQQEIEIVERKGIGHPDSISDGIAESVSRALCNAYIEQFGEIMHHNTDEVQITAGESDPVFGGGDIIKPMDILLTGRGIAEFHNEKNGKLEIKKMGLDRIAIAAAKEYLRENIINLDVETATVVECKIGHGSGDLTDVFKRKGEAPSSNDTSFGVGYAPFSETENIVLATENLLNSRDFKKKYPQVGEDIKVMGLRDDNHIVLTVASAMVSKYVNDLDHYIDVKAKVHDEVQKLAEKYTERNVEVYINTADVHDPENPSVYLTVTGTSAEMGDDGSVGRGNRANGLITPNRPMSMEATSGKNPINHVGKIYNLLSNKIANDITENVEGVKQVHIMLLSQIGKPINLPKAASVQMILENGYQLENVNKQVEEVTDYWLENITSITDMLVAGKIRTF</sequence>
<evidence type="ECO:0000256" key="8">
    <source>
        <dbReference type="ARBA" id="ARBA00022679"/>
    </source>
</evidence>
<evidence type="ECO:0000256" key="10">
    <source>
        <dbReference type="ARBA" id="ARBA00022840"/>
    </source>
</evidence>
<dbReference type="PANTHER" id="PTHR36697:SF1">
    <property type="entry name" value="S-ADENOSYLMETHIONINE SYNTHASE"/>
    <property type="match status" value="1"/>
</dbReference>
<comment type="caution">
    <text evidence="16">The sequence shown here is derived from an EMBL/GenBank/DDBJ whole genome shotgun (WGS) entry which is preliminary data.</text>
</comment>
<evidence type="ECO:0000256" key="4">
    <source>
        <dbReference type="ARBA" id="ARBA00009691"/>
    </source>
</evidence>
<dbReference type="Proteomes" id="UP001074446">
    <property type="component" value="Unassembled WGS sequence"/>
</dbReference>
<dbReference type="GO" id="GO:0000287">
    <property type="term" value="F:magnesium ion binding"/>
    <property type="evidence" value="ECO:0007669"/>
    <property type="project" value="UniProtKB-UniRule"/>
</dbReference>
<protein>
    <recommendedName>
        <fullName evidence="6 14">S-adenosylmethionine synthase</fullName>
        <shortName evidence="14">AdoMet synthase</shortName>
        <ecNumber evidence="5 14">2.5.1.6</ecNumber>
    </recommendedName>
    <alternativeName>
        <fullName evidence="12 14">Methionine adenosyltransferase</fullName>
    </alternativeName>
</protein>
<keyword evidence="11 14" id="KW-0460">Magnesium</keyword>
<keyword evidence="10 14" id="KW-0067">ATP-binding</keyword>
<dbReference type="RefSeq" id="WP_048081530.1">
    <property type="nucleotide sequence ID" value="NZ_JAPVER010000020.1"/>
</dbReference>
<evidence type="ECO:0000256" key="3">
    <source>
        <dbReference type="ARBA" id="ARBA00005224"/>
    </source>
</evidence>
<evidence type="ECO:0000256" key="12">
    <source>
        <dbReference type="ARBA" id="ARBA00032151"/>
    </source>
</evidence>
<dbReference type="EMBL" id="JAPVER010000020">
    <property type="protein sequence ID" value="MCZ3365537.1"/>
    <property type="molecule type" value="Genomic_DNA"/>
</dbReference>
<comment type="cofactor">
    <cofactor evidence="1 14">
        <name>Mg(2+)</name>
        <dbReference type="ChEBI" id="CHEBI:18420"/>
    </cofactor>
</comment>
<keyword evidence="8 14" id="KW-0808">Transferase</keyword>